<gene>
    <name evidence="2" type="ORF">AG1IA_09728</name>
</gene>
<sequence>MIWALTMPTITLGLWTCTTAKTSTISDIIINSFSTHFPDCLLSKFSGAMIKLHIPYYRCQSFKRFNNSTIPRSHITNLFCSRSGVFQTLSHRLGATGRTNNKAYEDRRPRAQDIAQGFRQPPENWFADCFYDAFSKIVDLKITIGTQWLIRS</sequence>
<proteinExistence type="predicted"/>
<dbReference type="EMBL" id="AFRT01003891">
    <property type="protein sequence ID" value="ELU36242.1"/>
    <property type="molecule type" value="Genomic_DNA"/>
</dbReference>
<comment type="caution">
    <text evidence="2">The sequence shown here is derived from an EMBL/GenBank/DDBJ whole genome shotgun (WGS) entry which is preliminary data.</text>
</comment>
<evidence type="ECO:0000256" key="1">
    <source>
        <dbReference type="SAM" id="SignalP"/>
    </source>
</evidence>
<feature type="chain" id="PRO_5003997004" description="Secreted protein" evidence="1">
    <location>
        <begin position="21"/>
        <end position="152"/>
    </location>
</feature>
<organism evidence="2 3">
    <name type="scientific">Thanatephorus cucumeris (strain AG1-IA)</name>
    <name type="common">Rice sheath blight fungus</name>
    <name type="synonym">Rhizoctonia solani</name>
    <dbReference type="NCBI Taxonomy" id="983506"/>
    <lineage>
        <taxon>Eukaryota</taxon>
        <taxon>Fungi</taxon>
        <taxon>Dikarya</taxon>
        <taxon>Basidiomycota</taxon>
        <taxon>Agaricomycotina</taxon>
        <taxon>Agaricomycetes</taxon>
        <taxon>Cantharellales</taxon>
        <taxon>Ceratobasidiaceae</taxon>
        <taxon>Rhizoctonia</taxon>
        <taxon>Rhizoctonia solani AG-1</taxon>
    </lineage>
</organism>
<evidence type="ECO:0008006" key="4">
    <source>
        <dbReference type="Google" id="ProtNLM"/>
    </source>
</evidence>
<accession>L8WHQ0</accession>
<protein>
    <recommendedName>
        <fullName evidence="4">Secreted protein</fullName>
    </recommendedName>
</protein>
<reference evidence="2 3" key="1">
    <citation type="journal article" date="2013" name="Nat. Commun.">
        <title>The evolution and pathogenic mechanisms of the rice sheath blight pathogen.</title>
        <authorList>
            <person name="Zheng A."/>
            <person name="Lin R."/>
            <person name="Xu L."/>
            <person name="Qin P."/>
            <person name="Tang C."/>
            <person name="Ai P."/>
            <person name="Zhang D."/>
            <person name="Liu Y."/>
            <person name="Sun Z."/>
            <person name="Feng H."/>
            <person name="Wang Y."/>
            <person name="Chen Y."/>
            <person name="Liang X."/>
            <person name="Fu R."/>
            <person name="Li Q."/>
            <person name="Zhang J."/>
            <person name="Yu X."/>
            <person name="Xie Z."/>
            <person name="Ding L."/>
            <person name="Guan P."/>
            <person name="Tang J."/>
            <person name="Liang Y."/>
            <person name="Wang S."/>
            <person name="Deng Q."/>
            <person name="Li S."/>
            <person name="Zhu J."/>
            <person name="Wang L."/>
            <person name="Liu H."/>
            <person name="Li P."/>
        </authorList>
    </citation>
    <scope>NUCLEOTIDE SEQUENCE [LARGE SCALE GENOMIC DNA]</scope>
    <source>
        <strain evidence="3">AG-1 IA</strain>
    </source>
</reference>
<dbReference type="AlphaFoldDB" id="L8WHQ0"/>
<keyword evidence="1" id="KW-0732">Signal</keyword>
<evidence type="ECO:0000313" key="3">
    <source>
        <dbReference type="Proteomes" id="UP000011668"/>
    </source>
</evidence>
<keyword evidence="3" id="KW-1185">Reference proteome</keyword>
<feature type="signal peptide" evidence="1">
    <location>
        <begin position="1"/>
        <end position="20"/>
    </location>
</feature>
<dbReference type="Proteomes" id="UP000011668">
    <property type="component" value="Unassembled WGS sequence"/>
</dbReference>
<evidence type="ECO:0000313" key="2">
    <source>
        <dbReference type="EMBL" id="ELU36242.1"/>
    </source>
</evidence>
<dbReference type="HOGENOM" id="CLU_1723568_0_0_1"/>
<name>L8WHQ0_THACA</name>